<feature type="transmembrane region" description="Helical" evidence="7">
    <location>
        <begin position="355"/>
        <end position="373"/>
    </location>
</feature>
<organism evidence="8 9">
    <name type="scientific">Roseateles aquatilis</name>
    <dbReference type="NCBI Taxonomy" id="431061"/>
    <lineage>
        <taxon>Bacteria</taxon>
        <taxon>Pseudomonadati</taxon>
        <taxon>Pseudomonadota</taxon>
        <taxon>Betaproteobacteria</taxon>
        <taxon>Burkholderiales</taxon>
        <taxon>Sphaerotilaceae</taxon>
        <taxon>Roseateles</taxon>
    </lineage>
</organism>
<feature type="transmembrane region" description="Helical" evidence="7">
    <location>
        <begin position="77"/>
        <end position="96"/>
    </location>
</feature>
<dbReference type="GO" id="GO:0005886">
    <property type="term" value="C:plasma membrane"/>
    <property type="evidence" value="ECO:0007669"/>
    <property type="project" value="UniProtKB-SubCell"/>
</dbReference>
<evidence type="ECO:0008006" key="10">
    <source>
        <dbReference type="Google" id="ProtNLM"/>
    </source>
</evidence>
<dbReference type="PANTHER" id="PTHR30250">
    <property type="entry name" value="PST FAMILY PREDICTED COLANIC ACID TRANSPORTER"/>
    <property type="match status" value="1"/>
</dbReference>
<keyword evidence="9" id="KW-1185">Reference proteome</keyword>
<keyword evidence="3" id="KW-1003">Cell membrane</keyword>
<sequence>MNAKVRGALVWSFAERYASLLVNIGSTMALARLLTPQEIGIYSVCAAFVTIATVLRDFGISEYLIQEKELTEDKMRAAYAGAIAIGWSVGLVAMLARHPLAVYLKEPAVIEVIGILALNFAILPFASPAFALLNRNMEFRKIFIIQFSSSMVHACTGVLLAMHGYGFRSLAWASVANTTFQALLLLIMRPPGTLLLPGVKGLKHVFGYGSFFVTSRLIETFTRNAHEFIIARQFGLTSVGLFSRALGLLEMFYTNVTSAVLRVATPAFANHHRQGGDLPALYAQGTAMMTAIAWPFFGFVALMAGDIIRVLFGPQWDEAAPICTLLALAIMPTYLYSLGPNILGATGNVSKRLRITLLYSPVHLVVLLIASRISLPVLAASWVVSHLVALALYVYYLRTLLNTTVRTLLGPSLRSALVAAGSIAAQAVVAQTSHHYQLPLLIGLLLTGAAGLAGLLVTAQALHHPLAHEVMRALQHVRKRALP</sequence>
<evidence type="ECO:0000256" key="2">
    <source>
        <dbReference type="ARBA" id="ARBA00007430"/>
    </source>
</evidence>
<dbReference type="CDD" id="cd13127">
    <property type="entry name" value="MATE_tuaB_like"/>
    <property type="match status" value="1"/>
</dbReference>
<dbReference type="EMBL" id="NIOF01000001">
    <property type="protein sequence ID" value="OWQ93064.1"/>
    <property type="molecule type" value="Genomic_DNA"/>
</dbReference>
<comment type="caution">
    <text evidence="8">The sequence shown here is derived from an EMBL/GenBank/DDBJ whole genome shotgun (WGS) entry which is preliminary data.</text>
</comment>
<evidence type="ECO:0000256" key="6">
    <source>
        <dbReference type="ARBA" id="ARBA00023136"/>
    </source>
</evidence>
<evidence type="ECO:0000256" key="3">
    <source>
        <dbReference type="ARBA" id="ARBA00022475"/>
    </source>
</evidence>
<dbReference type="Proteomes" id="UP000197468">
    <property type="component" value="Unassembled WGS sequence"/>
</dbReference>
<feature type="transmembrane region" description="Helical" evidence="7">
    <location>
        <begin position="39"/>
        <end position="56"/>
    </location>
</feature>
<evidence type="ECO:0000256" key="4">
    <source>
        <dbReference type="ARBA" id="ARBA00022692"/>
    </source>
</evidence>
<evidence type="ECO:0000313" key="8">
    <source>
        <dbReference type="EMBL" id="OWQ93064.1"/>
    </source>
</evidence>
<dbReference type="RefSeq" id="WP_088382212.1">
    <property type="nucleotide sequence ID" value="NZ_NIOF01000001.1"/>
</dbReference>
<protein>
    <recommendedName>
        <fullName evidence="10">Polysaccharide biosynthesis protein C-terminal domain-containing protein</fullName>
    </recommendedName>
</protein>
<gene>
    <name evidence="8" type="ORF">CDN99_00725</name>
</gene>
<dbReference type="PANTHER" id="PTHR30250:SF10">
    <property type="entry name" value="LIPOPOLYSACCHARIDE BIOSYNTHESIS PROTEIN WZXC"/>
    <property type="match status" value="1"/>
</dbReference>
<dbReference type="Pfam" id="PF13440">
    <property type="entry name" value="Polysacc_synt_3"/>
    <property type="match status" value="1"/>
</dbReference>
<keyword evidence="4 7" id="KW-0812">Transmembrane</keyword>
<reference evidence="8 9" key="1">
    <citation type="journal article" date="2008" name="Int. J. Syst. Evol. Microbiol.">
        <title>Description of Roseateles aquatilis sp. nov. and Roseateles terrae sp. nov., in the class Betaproteobacteria, and emended description of the genus Roseateles.</title>
        <authorList>
            <person name="Gomila M."/>
            <person name="Bowien B."/>
            <person name="Falsen E."/>
            <person name="Moore E.R."/>
            <person name="Lalucat J."/>
        </authorList>
    </citation>
    <scope>NUCLEOTIDE SEQUENCE [LARGE SCALE GENOMIC DNA]</scope>
    <source>
        <strain evidence="8 9">CCUG 48205</strain>
    </source>
</reference>
<feature type="transmembrane region" description="Helical" evidence="7">
    <location>
        <begin position="291"/>
        <end position="313"/>
    </location>
</feature>
<feature type="transmembrane region" description="Helical" evidence="7">
    <location>
        <begin position="319"/>
        <end position="343"/>
    </location>
</feature>
<evidence type="ECO:0000256" key="7">
    <source>
        <dbReference type="SAM" id="Phobius"/>
    </source>
</evidence>
<feature type="transmembrane region" description="Helical" evidence="7">
    <location>
        <begin position="440"/>
        <end position="462"/>
    </location>
</feature>
<feature type="transmembrane region" description="Helical" evidence="7">
    <location>
        <begin position="379"/>
        <end position="396"/>
    </location>
</feature>
<comment type="similarity">
    <text evidence="2">Belongs to the polysaccharide synthase family.</text>
</comment>
<keyword evidence="6 7" id="KW-0472">Membrane</keyword>
<evidence type="ECO:0000256" key="1">
    <source>
        <dbReference type="ARBA" id="ARBA00004651"/>
    </source>
</evidence>
<comment type="subcellular location">
    <subcellularLocation>
        <location evidence="1">Cell membrane</location>
        <topology evidence="1">Multi-pass membrane protein</topology>
    </subcellularLocation>
</comment>
<evidence type="ECO:0000256" key="5">
    <source>
        <dbReference type="ARBA" id="ARBA00022989"/>
    </source>
</evidence>
<evidence type="ECO:0000313" key="9">
    <source>
        <dbReference type="Proteomes" id="UP000197468"/>
    </source>
</evidence>
<proteinExistence type="inferred from homology"/>
<accession>A0A246JK84</accession>
<dbReference type="InterPro" id="IPR050833">
    <property type="entry name" value="Poly_Biosynth_Transport"/>
</dbReference>
<keyword evidence="5 7" id="KW-1133">Transmembrane helix</keyword>
<dbReference type="OrthoDB" id="8538786at2"/>
<feature type="transmembrane region" description="Helical" evidence="7">
    <location>
        <begin position="108"/>
        <end position="130"/>
    </location>
</feature>
<name>A0A246JK84_9BURK</name>
<dbReference type="AlphaFoldDB" id="A0A246JK84"/>